<evidence type="ECO:0000256" key="1">
    <source>
        <dbReference type="ARBA" id="ARBA00022801"/>
    </source>
</evidence>
<dbReference type="Gene3D" id="3.40.710.10">
    <property type="entry name" value="DD-peptidase/beta-lactamase superfamily"/>
    <property type="match status" value="1"/>
</dbReference>
<evidence type="ECO:0000259" key="2">
    <source>
        <dbReference type="Pfam" id="PF00144"/>
    </source>
</evidence>
<sequence>MEKQQDEFLFSLCRQAVLEKVCSGASSFVAFRKKSRWKKLIAACGQTQNGREDQKLDGDTLFDLASLTKPLCTALCVAALVSKKKLDLSTPLASLLCCRDYPVHWQQIRISDLLSHSSGLPAYREYFRQFAPLQQADNQEWLFNLIAREAFEYECRTSCVYSDLGYMVLGRIVEEVAEGSLADFFRATIAGPIGLEEGLAFRPIGAVPAQTRENIAATEHCPWRGRLLVGEVHDEHAWLLGGTAGHAGLFGKAPAVGELCILLADIWHGRQRHPYMDSEVLRLFLDYTSPAGPWALGFDRPSAAHSSSGDCFSQTTVGHLGFTGTSFWIDLQQDKVVVLLTNRVHPSRENNKIRQFRPWFHNCIMRFFFG</sequence>
<evidence type="ECO:0000313" key="4">
    <source>
        <dbReference type="Proteomes" id="UP000239867"/>
    </source>
</evidence>
<dbReference type="AlphaFoldDB" id="A0A2L1GLP9"/>
<protein>
    <recommendedName>
        <fullName evidence="2">Beta-lactamase-related domain-containing protein</fullName>
    </recommendedName>
</protein>
<keyword evidence="1" id="KW-0378">Hydrolase</keyword>
<dbReference type="Pfam" id="PF00144">
    <property type="entry name" value="Beta-lactamase"/>
    <property type="match status" value="1"/>
</dbReference>
<reference evidence="3 4" key="1">
    <citation type="journal article" date="2018" name="MBio">
        <title>Insights into the evolution of host association through the isolation and characterization of a novel human periodontal pathobiont, Desulfobulbus oralis.</title>
        <authorList>
            <person name="Cross K.L."/>
            <person name="Chirania P."/>
            <person name="Xiong W."/>
            <person name="Beall C.J."/>
            <person name="Elkins J.G."/>
            <person name="Giannone R.J."/>
            <person name="Griffen A.L."/>
            <person name="Guss A.M."/>
            <person name="Hettich R.L."/>
            <person name="Joshi S.S."/>
            <person name="Mokrzan E.M."/>
            <person name="Martin R.K."/>
            <person name="Zhulin I.B."/>
            <person name="Leys E.J."/>
            <person name="Podar M."/>
        </authorList>
    </citation>
    <scope>NUCLEOTIDE SEQUENCE [LARGE SCALE GENOMIC DNA]</scope>
    <source>
        <strain evidence="3 4">ORNL</strain>
    </source>
</reference>
<dbReference type="Proteomes" id="UP000239867">
    <property type="component" value="Chromosome"/>
</dbReference>
<dbReference type="InterPro" id="IPR001466">
    <property type="entry name" value="Beta-lactam-related"/>
</dbReference>
<dbReference type="InterPro" id="IPR050789">
    <property type="entry name" value="Diverse_Enzym_Activities"/>
</dbReference>
<dbReference type="EMBL" id="CP021255">
    <property type="protein sequence ID" value="AVD70592.1"/>
    <property type="molecule type" value="Genomic_DNA"/>
</dbReference>
<dbReference type="SUPFAM" id="SSF56601">
    <property type="entry name" value="beta-lactamase/transpeptidase-like"/>
    <property type="match status" value="1"/>
</dbReference>
<accession>A0A2L1GLP9</accession>
<evidence type="ECO:0000313" key="3">
    <source>
        <dbReference type="EMBL" id="AVD70592.1"/>
    </source>
</evidence>
<dbReference type="InterPro" id="IPR012338">
    <property type="entry name" value="Beta-lactam/transpept-like"/>
</dbReference>
<dbReference type="RefSeq" id="WP_104935886.1">
    <property type="nucleotide sequence ID" value="NZ_CP021255.1"/>
</dbReference>
<dbReference type="PANTHER" id="PTHR43283">
    <property type="entry name" value="BETA-LACTAMASE-RELATED"/>
    <property type="match status" value="1"/>
</dbReference>
<dbReference type="PANTHER" id="PTHR43283:SF11">
    <property type="entry name" value="BETA-LACTAMASE-RELATED DOMAIN-CONTAINING PROTEIN"/>
    <property type="match status" value="1"/>
</dbReference>
<proteinExistence type="predicted"/>
<dbReference type="GO" id="GO:0016787">
    <property type="term" value="F:hydrolase activity"/>
    <property type="evidence" value="ECO:0007669"/>
    <property type="project" value="UniProtKB-KW"/>
</dbReference>
<feature type="domain" description="Beta-lactamase-related" evidence="2">
    <location>
        <begin position="48"/>
        <end position="351"/>
    </location>
</feature>
<keyword evidence="4" id="KW-1185">Reference proteome</keyword>
<name>A0A2L1GLP9_9BACT</name>
<dbReference type="KEGG" id="deo:CAY53_03085"/>
<gene>
    <name evidence="3" type="ORF">CAY53_03085</name>
</gene>
<organism evidence="3 4">
    <name type="scientific">Desulfobulbus oralis</name>
    <dbReference type="NCBI Taxonomy" id="1986146"/>
    <lineage>
        <taxon>Bacteria</taxon>
        <taxon>Pseudomonadati</taxon>
        <taxon>Thermodesulfobacteriota</taxon>
        <taxon>Desulfobulbia</taxon>
        <taxon>Desulfobulbales</taxon>
        <taxon>Desulfobulbaceae</taxon>
        <taxon>Desulfobulbus</taxon>
    </lineage>
</organism>
<dbReference type="OrthoDB" id="9809635at2"/>